<comment type="caution">
    <text evidence="3">The sequence shown here is derived from an EMBL/GenBank/DDBJ whole genome shotgun (WGS) entry which is preliminary data.</text>
</comment>
<sequence length="319" mass="35539">MKFHQKSPEVTVTDYRIYDAQGQPSDLAQMISAAAEADVVFIGEEHDDPVAHFLEKEILRELRTACGGDGNGGLSRPLVLSMEMFERDIQMVVDEYFGDLITERHFRSAVRPWWNYQTDYRPVVEFAREKKIPLVAANAPGRYVNRVSRLGPEALGDLSPTAAAWLPPAPWAEASDACRRKFRKFWDESAKQAEASRKKRPPESPPPPHGSGMEAFDFEHILSAQTLRDAAMADAIAHALERHPGGQILHICGKFHSAGGLGVPEHLARYRPGVRMLAVTISAEAHFPEFVPDEQNAGDFMIITNPALKRPPRTFGMGF</sequence>
<dbReference type="CDD" id="cd14727">
    <property type="entry name" value="ChanN-like"/>
    <property type="match status" value="1"/>
</dbReference>
<feature type="region of interest" description="Disordered" evidence="1">
    <location>
        <begin position="191"/>
        <end position="214"/>
    </location>
</feature>
<dbReference type="Proteomes" id="UP000288096">
    <property type="component" value="Unassembled WGS sequence"/>
</dbReference>
<dbReference type="SUPFAM" id="SSF159501">
    <property type="entry name" value="EreA/ChaN-like"/>
    <property type="match status" value="1"/>
</dbReference>
<reference evidence="4" key="2">
    <citation type="submission" date="2019-01" db="EMBL/GenBank/DDBJ databases">
        <title>Genome sequence of Desulfonema ishimotonii strain Tokyo 01.</title>
        <authorList>
            <person name="Fukui M."/>
        </authorList>
    </citation>
    <scope>NUCLEOTIDE SEQUENCE [LARGE SCALE GENOMIC DNA]</scope>
    <source>
        <strain evidence="4">Tokyo 01</strain>
    </source>
</reference>
<dbReference type="Pfam" id="PF04187">
    <property type="entry name" value="Cofac_haem_bdg"/>
    <property type="match status" value="1"/>
</dbReference>
<evidence type="ECO:0000259" key="2">
    <source>
        <dbReference type="Pfam" id="PF04187"/>
    </source>
</evidence>
<name>A0A401FV40_9BACT</name>
<organism evidence="3 4">
    <name type="scientific">Desulfonema ishimotonii</name>
    <dbReference type="NCBI Taxonomy" id="45657"/>
    <lineage>
        <taxon>Bacteria</taxon>
        <taxon>Pseudomonadati</taxon>
        <taxon>Thermodesulfobacteriota</taxon>
        <taxon>Desulfobacteria</taxon>
        <taxon>Desulfobacterales</taxon>
        <taxon>Desulfococcaceae</taxon>
        <taxon>Desulfonema</taxon>
    </lineage>
</organism>
<dbReference type="Gene3D" id="3.40.50.11550">
    <property type="match status" value="2"/>
</dbReference>
<protein>
    <recommendedName>
        <fullName evidence="2">Haem-binding uptake Tiki superfamily ChaN domain-containing protein</fullName>
    </recommendedName>
</protein>
<dbReference type="InterPro" id="IPR007314">
    <property type="entry name" value="Cofac_haem-bd_dom"/>
</dbReference>
<keyword evidence="4" id="KW-1185">Reference proteome</keyword>
<dbReference type="RefSeq" id="WP_166404992.1">
    <property type="nucleotide sequence ID" value="NZ_BEXT01000001.1"/>
</dbReference>
<accession>A0A401FV40</accession>
<dbReference type="AlphaFoldDB" id="A0A401FV40"/>
<gene>
    <name evidence="3" type="ORF">DENIS_1801</name>
</gene>
<evidence type="ECO:0000313" key="3">
    <source>
        <dbReference type="EMBL" id="GBC60842.1"/>
    </source>
</evidence>
<evidence type="ECO:0000313" key="4">
    <source>
        <dbReference type="Proteomes" id="UP000288096"/>
    </source>
</evidence>
<dbReference type="EMBL" id="BEXT01000001">
    <property type="protein sequence ID" value="GBC60842.1"/>
    <property type="molecule type" value="Genomic_DNA"/>
</dbReference>
<evidence type="ECO:0000256" key="1">
    <source>
        <dbReference type="SAM" id="MobiDB-lite"/>
    </source>
</evidence>
<reference evidence="4" key="1">
    <citation type="submission" date="2017-11" db="EMBL/GenBank/DDBJ databases">
        <authorList>
            <person name="Watanabe M."/>
            <person name="Kojima H."/>
        </authorList>
    </citation>
    <scope>NUCLEOTIDE SEQUENCE [LARGE SCALE GENOMIC DNA]</scope>
    <source>
        <strain evidence="4">Tokyo 01</strain>
    </source>
</reference>
<proteinExistence type="predicted"/>
<feature type="domain" description="Haem-binding uptake Tiki superfamily ChaN" evidence="2">
    <location>
        <begin position="30"/>
        <end position="267"/>
    </location>
</feature>